<organism evidence="4 5">
    <name type="scientific">Lasius niger</name>
    <name type="common">Black garden ant</name>
    <dbReference type="NCBI Taxonomy" id="67767"/>
    <lineage>
        <taxon>Eukaryota</taxon>
        <taxon>Metazoa</taxon>
        <taxon>Ecdysozoa</taxon>
        <taxon>Arthropoda</taxon>
        <taxon>Hexapoda</taxon>
        <taxon>Insecta</taxon>
        <taxon>Pterygota</taxon>
        <taxon>Neoptera</taxon>
        <taxon>Endopterygota</taxon>
        <taxon>Hymenoptera</taxon>
        <taxon>Apocrita</taxon>
        <taxon>Aculeata</taxon>
        <taxon>Formicoidea</taxon>
        <taxon>Formicidae</taxon>
        <taxon>Formicinae</taxon>
        <taxon>Lasius</taxon>
        <taxon>Lasius</taxon>
    </lineage>
</organism>
<evidence type="ECO:0000256" key="1">
    <source>
        <dbReference type="SAM" id="Coils"/>
    </source>
</evidence>
<gene>
    <name evidence="4" type="ORF">RF55_14268</name>
</gene>
<sequence>MEGKLMEFLSAQTLLINQMQQNLNHESEKNAECLKKIGAAFSELKNQLQQVEANIHSTAGPSQQEAVKTQLIQNIPWPQPLEVEIGDINDNFDLFKDNWIAYTIASGINKWGPQEEVRKINILLSIIGDKAKKKFSNFHLTEAEMTTAERVLQIVGERIKSDRNQQLKILVPEEKVVNKISDTRKENKICKFCAKNHPFKKELCPAWGKTCSGCRGKNHILRACKKDNKKISYQKNTREKAKKDKKIRKISKEDDSDEEEPEGEEAQILKISKINKLEKEKRKGRAKLKLKFGKEWRKVYCDLNTCSEANVIGFKSYCKLTKTTNPPIKPIEDQLKSFGSGYIATMGKTEILCLHKGQKYTIVFQIVNVEHGPLLSEKTCLTLGLVKYCFRIDNTVANQALIQGKAEANKIIEKHKSIFQGYGLIPEEIKLEIDKKIKPVVQRARRIPICIRNDLKKELETLEEENIIKRESGPTDWVHNILLVRRNNSLRICIDPVPLNAALKRPHFQFTTLDEILPEISRARVFSMVAAKKGFWQIKLSEESKLTTFWTPFGRYRWLRLPFGISPAPEIFSQKMHEVTVGLKDIEILADDILIYGCGDNMEEATKNHNRNLEELLVRLKKHGCKLNRSKLNLCRDSVKFFGHVLTSDGLMPDKAKVEAIKNMPVPQDKKDLLRFLSMITYLSRFIKNLSSETNTLRKLIREDTKWQWTSIEDRI</sequence>
<evidence type="ECO:0000259" key="3">
    <source>
        <dbReference type="Pfam" id="PF00078"/>
    </source>
</evidence>
<evidence type="ECO:0000313" key="4">
    <source>
        <dbReference type="EMBL" id="KMQ86689.1"/>
    </source>
</evidence>
<evidence type="ECO:0000313" key="5">
    <source>
        <dbReference type="Proteomes" id="UP000036403"/>
    </source>
</evidence>
<accession>A0A0J7K8R5</accession>
<feature type="domain" description="Reverse transcriptase" evidence="3">
    <location>
        <begin position="502"/>
        <end position="645"/>
    </location>
</feature>
<dbReference type="AlphaFoldDB" id="A0A0J7K8R5"/>
<dbReference type="OrthoDB" id="7554847at2759"/>
<dbReference type="Pfam" id="PF00078">
    <property type="entry name" value="RVT_1"/>
    <property type="match status" value="1"/>
</dbReference>
<protein>
    <recommendedName>
        <fullName evidence="3">Reverse transcriptase domain-containing protein</fullName>
    </recommendedName>
</protein>
<dbReference type="PaxDb" id="67767-A0A0J7K8R5"/>
<dbReference type="CDD" id="cd01647">
    <property type="entry name" value="RT_LTR"/>
    <property type="match status" value="1"/>
</dbReference>
<dbReference type="Gene3D" id="3.30.70.270">
    <property type="match status" value="2"/>
</dbReference>
<dbReference type="Proteomes" id="UP000036403">
    <property type="component" value="Unassembled WGS sequence"/>
</dbReference>
<evidence type="ECO:0000256" key="2">
    <source>
        <dbReference type="SAM" id="MobiDB-lite"/>
    </source>
</evidence>
<dbReference type="PANTHER" id="PTHR37984:SF8">
    <property type="entry name" value="CCHC-TYPE DOMAIN-CONTAINING PROTEIN"/>
    <property type="match status" value="1"/>
</dbReference>
<dbReference type="PANTHER" id="PTHR37984">
    <property type="entry name" value="PROTEIN CBG26694"/>
    <property type="match status" value="1"/>
</dbReference>
<dbReference type="GO" id="GO:0071897">
    <property type="term" value="P:DNA biosynthetic process"/>
    <property type="evidence" value="ECO:0007669"/>
    <property type="project" value="UniProtKB-ARBA"/>
</dbReference>
<dbReference type="InterPro" id="IPR000477">
    <property type="entry name" value="RT_dom"/>
</dbReference>
<name>A0A0J7K8R5_LASNI</name>
<dbReference type="InterPro" id="IPR043502">
    <property type="entry name" value="DNA/RNA_pol_sf"/>
</dbReference>
<dbReference type="CDD" id="cd05481">
    <property type="entry name" value="retropepsin_like_LTR_1"/>
    <property type="match status" value="1"/>
</dbReference>
<reference evidence="4 5" key="1">
    <citation type="submission" date="2015-04" db="EMBL/GenBank/DDBJ databases">
        <title>Lasius niger genome sequencing.</title>
        <authorList>
            <person name="Konorov E.A."/>
            <person name="Nikitin M.A."/>
            <person name="Kirill M.V."/>
            <person name="Chang P."/>
        </authorList>
    </citation>
    <scope>NUCLEOTIDE SEQUENCE [LARGE SCALE GENOMIC DNA]</scope>
    <source>
        <tissue evidence="4">Whole</tissue>
    </source>
</reference>
<dbReference type="Gene3D" id="3.10.10.10">
    <property type="entry name" value="HIV Type 1 Reverse Transcriptase, subunit A, domain 1"/>
    <property type="match status" value="1"/>
</dbReference>
<dbReference type="SUPFAM" id="SSF56672">
    <property type="entry name" value="DNA/RNA polymerases"/>
    <property type="match status" value="1"/>
</dbReference>
<dbReference type="STRING" id="67767.A0A0J7K8R5"/>
<dbReference type="InterPro" id="IPR043128">
    <property type="entry name" value="Rev_trsase/Diguanyl_cyclase"/>
</dbReference>
<comment type="caution">
    <text evidence="4">The sequence shown here is derived from an EMBL/GenBank/DDBJ whole genome shotgun (WGS) entry which is preliminary data.</text>
</comment>
<proteinExistence type="predicted"/>
<keyword evidence="5" id="KW-1185">Reference proteome</keyword>
<feature type="region of interest" description="Disordered" evidence="2">
    <location>
        <begin position="235"/>
        <end position="264"/>
    </location>
</feature>
<dbReference type="EMBL" id="LBMM01011690">
    <property type="protein sequence ID" value="KMQ86689.1"/>
    <property type="molecule type" value="Genomic_DNA"/>
</dbReference>
<feature type="coiled-coil region" evidence="1">
    <location>
        <begin position="16"/>
        <end position="54"/>
    </location>
</feature>
<dbReference type="InterPro" id="IPR050951">
    <property type="entry name" value="Retrovirus_Pol_polyprotein"/>
</dbReference>
<keyword evidence="1" id="KW-0175">Coiled coil</keyword>
<feature type="compositionally biased region" description="Acidic residues" evidence="2">
    <location>
        <begin position="254"/>
        <end position="264"/>
    </location>
</feature>